<proteinExistence type="predicted"/>
<reference evidence="2 3" key="1">
    <citation type="submission" date="2018-03" db="EMBL/GenBank/DDBJ databases">
        <title>Aeromonas veronii whole genome sequencing and analysis.</title>
        <authorList>
            <person name="Xie H."/>
            <person name="Liu T."/>
            <person name="Wang K."/>
        </authorList>
    </citation>
    <scope>NUCLEOTIDE SEQUENCE [LARGE SCALE GENOMIC DNA]</scope>
    <source>
        <strain evidence="2 3">XH.VA.1</strain>
    </source>
</reference>
<evidence type="ECO:0000313" key="2">
    <source>
        <dbReference type="EMBL" id="PTH79198.1"/>
    </source>
</evidence>
<keyword evidence="1" id="KW-0175">Coiled coil</keyword>
<evidence type="ECO:0000256" key="1">
    <source>
        <dbReference type="SAM" id="Coils"/>
    </source>
</evidence>
<protein>
    <recommendedName>
        <fullName evidence="4">Lin1244/Lin1753-like N-terminal domain-containing protein</fullName>
    </recommendedName>
</protein>
<name>A0A2T4MX68_AERVE</name>
<gene>
    <name evidence="2" type="ORF">DAA48_22465</name>
</gene>
<feature type="coiled-coil region" evidence="1">
    <location>
        <begin position="100"/>
        <end position="127"/>
    </location>
</feature>
<comment type="caution">
    <text evidence="2">The sequence shown here is derived from an EMBL/GenBank/DDBJ whole genome shotgun (WGS) entry which is preliminary data.</text>
</comment>
<dbReference type="AlphaFoldDB" id="A0A2T4MX68"/>
<accession>A0A2T4MX68</accession>
<evidence type="ECO:0000313" key="3">
    <source>
        <dbReference type="Proteomes" id="UP000241986"/>
    </source>
</evidence>
<dbReference type="Proteomes" id="UP000241986">
    <property type="component" value="Unassembled WGS sequence"/>
</dbReference>
<dbReference type="EMBL" id="PZKL01000045">
    <property type="protein sequence ID" value="PTH79198.1"/>
    <property type="molecule type" value="Genomic_DNA"/>
</dbReference>
<organism evidence="2 3">
    <name type="scientific">Aeromonas veronii</name>
    <dbReference type="NCBI Taxonomy" id="654"/>
    <lineage>
        <taxon>Bacteria</taxon>
        <taxon>Pseudomonadati</taxon>
        <taxon>Pseudomonadota</taxon>
        <taxon>Gammaproteobacteria</taxon>
        <taxon>Aeromonadales</taxon>
        <taxon>Aeromonadaceae</taxon>
        <taxon>Aeromonas</taxon>
    </lineage>
</organism>
<dbReference type="RefSeq" id="WP_107684845.1">
    <property type="nucleotide sequence ID" value="NZ_PZKL01000045.1"/>
</dbReference>
<sequence>MRKNEYFINPSELQKNKSFCGLSFELKSVYRALLDFLWMEDSQHSCVYDLNYIEEKTGIKKELVEEVVTILDSGDKPLLSQVFCFENGMMLSSGSLKVQVDKFIREEEEKEKEIERLNKRISESTMASRVGRTFNEDDLTIGHKSKSEQDLTKFSGWLPTINFQRNGQVFYVRQPLIDEMERKYPSIDVHNEIERAFFWLCKNEEGRRVPAKMNKFIDGWMARAANKQTNVDDDNIRDVEEAINQMAKELSASIAV</sequence>
<evidence type="ECO:0008006" key="4">
    <source>
        <dbReference type="Google" id="ProtNLM"/>
    </source>
</evidence>